<feature type="compositionally biased region" description="Basic and acidic residues" evidence="1">
    <location>
        <begin position="352"/>
        <end position="363"/>
    </location>
</feature>
<proteinExistence type="predicted"/>
<name>A0A6A6FUK6_9PEZI</name>
<gene>
    <name evidence="2" type="ORF">CERZMDRAFT_81133</name>
</gene>
<accession>A0A6A6FUK6</accession>
<dbReference type="Proteomes" id="UP000799539">
    <property type="component" value="Unassembled WGS sequence"/>
</dbReference>
<dbReference type="AlphaFoldDB" id="A0A6A6FUK6"/>
<organism evidence="2 3">
    <name type="scientific">Cercospora zeae-maydis SCOH1-5</name>
    <dbReference type="NCBI Taxonomy" id="717836"/>
    <lineage>
        <taxon>Eukaryota</taxon>
        <taxon>Fungi</taxon>
        <taxon>Dikarya</taxon>
        <taxon>Ascomycota</taxon>
        <taxon>Pezizomycotina</taxon>
        <taxon>Dothideomycetes</taxon>
        <taxon>Dothideomycetidae</taxon>
        <taxon>Mycosphaerellales</taxon>
        <taxon>Mycosphaerellaceae</taxon>
        <taxon>Cercospora</taxon>
    </lineage>
</organism>
<reference evidence="2" key="1">
    <citation type="journal article" date="2020" name="Stud. Mycol.">
        <title>101 Dothideomycetes genomes: a test case for predicting lifestyles and emergence of pathogens.</title>
        <authorList>
            <person name="Haridas S."/>
            <person name="Albert R."/>
            <person name="Binder M."/>
            <person name="Bloem J."/>
            <person name="Labutti K."/>
            <person name="Salamov A."/>
            <person name="Andreopoulos B."/>
            <person name="Baker S."/>
            <person name="Barry K."/>
            <person name="Bills G."/>
            <person name="Bluhm B."/>
            <person name="Cannon C."/>
            <person name="Castanera R."/>
            <person name="Culley D."/>
            <person name="Daum C."/>
            <person name="Ezra D."/>
            <person name="Gonzalez J."/>
            <person name="Henrissat B."/>
            <person name="Kuo A."/>
            <person name="Liang C."/>
            <person name="Lipzen A."/>
            <person name="Lutzoni F."/>
            <person name="Magnuson J."/>
            <person name="Mondo S."/>
            <person name="Nolan M."/>
            <person name="Ohm R."/>
            <person name="Pangilinan J."/>
            <person name="Park H.-J."/>
            <person name="Ramirez L."/>
            <person name="Alfaro M."/>
            <person name="Sun H."/>
            <person name="Tritt A."/>
            <person name="Yoshinaga Y."/>
            <person name="Zwiers L.-H."/>
            <person name="Turgeon B."/>
            <person name="Goodwin S."/>
            <person name="Spatafora J."/>
            <person name="Crous P."/>
            <person name="Grigoriev I."/>
        </authorList>
    </citation>
    <scope>NUCLEOTIDE SEQUENCE</scope>
    <source>
        <strain evidence="2">SCOH1-5</strain>
    </source>
</reference>
<keyword evidence="3" id="KW-1185">Reference proteome</keyword>
<protein>
    <submittedName>
        <fullName evidence="2">Uncharacterized protein</fullName>
    </submittedName>
</protein>
<dbReference type="OrthoDB" id="3650769at2759"/>
<feature type="region of interest" description="Disordered" evidence="1">
    <location>
        <begin position="349"/>
        <end position="457"/>
    </location>
</feature>
<evidence type="ECO:0000313" key="2">
    <source>
        <dbReference type="EMBL" id="KAF2217182.1"/>
    </source>
</evidence>
<evidence type="ECO:0000256" key="1">
    <source>
        <dbReference type="SAM" id="MobiDB-lite"/>
    </source>
</evidence>
<sequence length="457" mass="50920">MANTREFQDMEGKQDALGIESIDDIPDIAANWTDEDWIKSHLAFENSAEHHIERLINPMRTDKIPSYQPLENNSTPQDVPPEQLAGVFHGLPNEYDVFQAAPQNEQVYQQYPYPTVEPQRYWPDATVYTTPTYGLVDTKYELTDSSNLAIYPSLIGNTNQTPLPQTTGYRGFCPTVSDAYKVLASPDLMIPLGVLNDDWQIVKAQDVHYYAARIFDALTILPTVTPKAIDNDFVQDYWRSHQEKQLVDVRNHIATYPVKAEAHILVLIDELLKLHEFGTPASVAAHKPLKEGYRLEHNMAASARLELIIANAAADKYVAWDILNGNNVIDMVRSPALYLSRKISNSKVNGKKAMDKLQADRARGVLPENARANGSTRKKGGKKKQRNVADEGASSTPASYPTPVAYPTPVDRSPARQNFFGLPPPPFPLDGRDGGNMLDYPTSQGGYGGGFGYEQME</sequence>
<dbReference type="EMBL" id="ML992663">
    <property type="protein sequence ID" value="KAF2217182.1"/>
    <property type="molecule type" value="Genomic_DNA"/>
</dbReference>
<feature type="compositionally biased region" description="Gly residues" evidence="1">
    <location>
        <begin position="445"/>
        <end position="457"/>
    </location>
</feature>
<evidence type="ECO:0000313" key="3">
    <source>
        <dbReference type="Proteomes" id="UP000799539"/>
    </source>
</evidence>
<feature type="compositionally biased region" description="Basic residues" evidence="1">
    <location>
        <begin position="376"/>
        <end position="386"/>
    </location>
</feature>